<keyword evidence="1" id="KW-0808">Transferase</keyword>
<dbReference type="RefSeq" id="WP_377466020.1">
    <property type="nucleotide sequence ID" value="NZ_JBHMAX010000013.1"/>
</dbReference>
<dbReference type="Proteomes" id="UP001589613">
    <property type="component" value="Unassembled WGS sequence"/>
</dbReference>
<dbReference type="GO" id="GO:0016757">
    <property type="term" value="F:glycosyltransferase activity"/>
    <property type="evidence" value="ECO:0007669"/>
    <property type="project" value="UniProtKB-KW"/>
</dbReference>
<keyword evidence="2" id="KW-1185">Reference proteome</keyword>
<protein>
    <submittedName>
        <fullName evidence="1">Glycosyltransferase</fullName>
        <ecNumber evidence="1">2.4.-.-</ecNumber>
    </submittedName>
</protein>
<name>A0ABV5V1Q2_9MICO</name>
<evidence type="ECO:0000313" key="1">
    <source>
        <dbReference type="EMBL" id="MFB9731738.1"/>
    </source>
</evidence>
<dbReference type="EC" id="2.4.-.-" evidence="1"/>
<keyword evidence="1" id="KW-0328">Glycosyltransferase</keyword>
<dbReference type="Gene3D" id="3.40.50.2000">
    <property type="entry name" value="Glycogen Phosphorylase B"/>
    <property type="match status" value="1"/>
</dbReference>
<dbReference type="EMBL" id="JBHMAX010000013">
    <property type="protein sequence ID" value="MFB9731738.1"/>
    <property type="molecule type" value="Genomic_DNA"/>
</dbReference>
<proteinExistence type="predicted"/>
<accession>A0ABV5V1Q2</accession>
<sequence>MISLEVWDEVWRRNQHLVAGLLRAGYVDRVLFVEPAVDVLHSLRHRRRPERPGLRQVHLEGVAGEVWALRPVKSLPRRIDRGGDLRRARAIARTARRLGMKSPALWVNDPGGVEVLELTGWPALYDITDDWLVADRPAAELDRLRRQEGKLFAECREVVVCSEGLRRSKSGQREVVLIPNAVDLEPYRSLQARPADLPSGPVALYLGTAHRDRVDVELCLATARRLAERGSRPDGAGSVVLVGPAPLPLADLAALRDADVLVLGPRPREQVPGYLQHADVLLVPHVLTEFTASLDPIKAYEYRAARRPIVSTPVPGFVDAEDPLVAAVSADEFPDAVARAVAAPVTWTRGLPDDTPTWGLRVEQMATVIERVAGGSRA</sequence>
<dbReference type="SUPFAM" id="SSF53756">
    <property type="entry name" value="UDP-Glycosyltransferase/glycogen phosphorylase"/>
    <property type="match status" value="1"/>
</dbReference>
<evidence type="ECO:0000313" key="2">
    <source>
        <dbReference type="Proteomes" id="UP001589613"/>
    </source>
</evidence>
<comment type="caution">
    <text evidence="1">The sequence shown here is derived from an EMBL/GenBank/DDBJ whole genome shotgun (WGS) entry which is preliminary data.</text>
</comment>
<reference evidence="1 2" key="1">
    <citation type="submission" date="2024-09" db="EMBL/GenBank/DDBJ databases">
        <authorList>
            <person name="Sun Q."/>
            <person name="Mori K."/>
        </authorList>
    </citation>
    <scope>NUCLEOTIDE SEQUENCE [LARGE SCALE GENOMIC DNA]</scope>
    <source>
        <strain evidence="1 2">JCM 12763</strain>
    </source>
</reference>
<dbReference type="Pfam" id="PF13692">
    <property type="entry name" value="Glyco_trans_1_4"/>
    <property type="match status" value="1"/>
</dbReference>
<organism evidence="1 2">
    <name type="scientific">Ornithinimicrobium kibberense</name>
    <dbReference type="NCBI Taxonomy" id="282060"/>
    <lineage>
        <taxon>Bacteria</taxon>
        <taxon>Bacillati</taxon>
        <taxon>Actinomycetota</taxon>
        <taxon>Actinomycetes</taxon>
        <taxon>Micrococcales</taxon>
        <taxon>Ornithinimicrobiaceae</taxon>
        <taxon>Ornithinimicrobium</taxon>
    </lineage>
</organism>
<gene>
    <name evidence="1" type="ORF">ACFFN0_06765</name>
</gene>